<dbReference type="Proteomes" id="UP001066276">
    <property type="component" value="Chromosome 10"/>
</dbReference>
<dbReference type="AlphaFoldDB" id="A0AAV7MC21"/>
<keyword evidence="3" id="KW-1185">Reference proteome</keyword>
<feature type="compositionally biased region" description="Low complexity" evidence="1">
    <location>
        <begin position="208"/>
        <end position="217"/>
    </location>
</feature>
<evidence type="ECO:0000313" key="2">
    <source>
        <dbReference type="EMBL" id="KAJ1097670.1"/>
    </source>
</evidence>
<evidence type="ECO:0000256" key="1">
    <source>
        <dbReference type="SAM" id="MobiDB-lite"/>
    </source>
</evidence>
<proteinExistence type="predicted"/>
<protein>
    <submittedName>
        <fullName evidence="2">Uncharacterized protein</fullName>
    </submittedName>
</protein>
<organism evidence="2 3">
    <name type="scientific">Pleurodeles waltl</name>
    <name type="common">Iberian ribbed newt</name>
    <dbReference type="NCBI Taxonomy" id="8319"/>
    <lineage>
        <taxon>Eukaryota</taxon>
        <taxon>Metazoa</taxon>
        <taxon>Chordata</taxon>
        <taxon>Craniata</taxon>
        <taxon>Vertebrata</taxon>
        <taxon>Euteleostomi</taxon>
        <taxon>Amphibia</taxon>
        <taxon>Batrachia</taxon>
        <taxon>Caudata</taxon>
        <taxon>Salamandroidea</taxon>
        <taxon>Salamandridae</taxon>
        <taxon>Pleurodelinae</taxon>
        <taxon>Pleurodeles</taxon>
    </lineage>
</organism>
<feature type="compositionally biased region" description="Basic residues" evidence="1">
    <location>
        <begin position="159"/>
        <end position="178"/>
    </location>
</feature>
<comment type="caution">
    <text evidence="2">The sequence shown here is derived from an EMBL/GenBank/DDBJ whole genome shotgun (WGS) entry which is preliminary data.</text>
</comment>
<sequence length="217" mass="24649">MTTLRWGRERSAVQDEKQTRSEVVKKTKSGTLKTSGSRQSAGTPPETLQLPPWFKRARATKVLMARIKPLSLTPENALQTHRQRRPSSPTRNTPPKMLIKHNQKHTSKDAHQAQPETNAKDAHKAQPETHHQRCPPSTTGNTRQRPSLGTTRNTPPKTPVKHNQKHTPKTPIKHNQKHTAKDDHQAQPEIHAKDPHQAQPETHRQRRPSSTTRTQTI</sequence>
<feature type="region of interest" description="Disordered" evidence="1">
    <location>
        <begin position="68"/>
        <end position="217"/>
    </location>
</feature>
<reference evidence="2" key="1">
    <citation type="journal article" date="2022" name="bioRxiv">
        <title>Sequencing and chromosome-scale assembly of the giantPleurodeles waltlgenome.</title>
        <authorList>
            <person name="Brown T."/>
            <person name="Elewa A."/>
            <person name="Iarovenko S."/>
            <person name="Subramanian E."/>
            <person name="Araus A.J."/>
            <person name="Petzold A."/>
            <person name="Susuki M."/>
            <person name="Suzuki K.-i.T."/>
            <person name="Hayashi T."/>
            <person name="Toyoda A."/>
            <person name="Oliveira C."/>
            <person name="Osipova E."/>
            <person name="Leigh N.D."/>
            <person name="Simon A."/>
            <person name="Yun M.H."/>
        </authorList>
    </citation>
    <scope>NUCLEOTIDE SEQUENCE</scope>
    <source>
        <strain evidence="2">20211129_DDA</strain>
        <tissue evidence="2">Liver</tissue>
    </source>
</reference>
<name>A0AAV7MC21_PLEWA</name>
<evidence type="ECO:0000313" key="3">
    <source>
        <dbReference type="Proteomes" id="UP001066276"/>
    </source>
</evidence>
<gene>
    <name evidence="2" type="ORF">NDU88_002787</name>
</gene>
<feature type="compositionally biased region" description="Basic and acidic residues" evidence="1">
    <location>
        <begin position="1"/>
        <end position="25"/>
    </location>
</feature>
<feature type="region of interest" description="Disordered" evidence="1">
    <location>
        <begin position="1"/>
        <end position="53"/>
    </location>
</feature>
<dbReference type="EMBL" id="JANPWB010000014">
    <property type="protein sequence ID" value="KAJ1097670.1"/>
    <property type="molecule type" value="Genomic_DNA"/>
</dbReference>
<feature type="compositionally biased region" description="Polar residues" evidence="1">
    <location>
        <begin position="135"/>
        <end position="155"/>
    </location>
</feature>
<feature type="compositionally biased region" description="Low complexity" evidence="1">
    <location>
        <begin position="86"/>
        <end position="95"/>
    </location>
</feature>
<feature type="compositionally biased region" description="Basic and acidic residues" evidence="1">
    <location>
        <begin position="179"/>
        <end position="196"/>
    </location>
</feature>
<feature type="compositionally biased region" description="Basic and acidic residues" evidence="1">
    <location>
        <begin position="118"/>
        <end position="131"/>
    </location>
</feature>
<accession>A0AAV7MC21</accession>